<dbReference type="AlphaFoldDB" id="A0A3B1B048"/>
<sequence length="151" mass="16379">MKQKKLVGQRLSMSFFILLATPVLAGNFRGEPDASARCEEAREILIAPEREKLISKCVAENKGVSYCENYYRDYGSGGTGAGGKYRSRKFNDIDSCKTAKKEAAGNRSSSQGVTRGRTADDFITRDSGTSSSNRDTNEADSGREGSSPSSR</sequence>
<gene>
    <name evidence="2" type="ORF">MNBD_GAMMA25-2117</name>
</gene>
<dbReference type="EMBL" id="UOFY01000075">
    <property type="protein sequence ID" value="VAX11676.1"/>
    <property type="molecule type" value="Genomic_DNA"/>
</dbReference>
<evidence type="ECO:0000256" key="1">
    <source>
        <dbReference type="SAM" id="MobiDB-lite"/>
    </source>
</evidence>
<accession>A0A3B1B048</accession>
<proteinExistence type="predicted"/>
<organism evidence="2">
    <name type="scientific">hydrothermal vent metagenome</name>
    <dbReference type="NCBI Taxonomy" id="652676"/>
    <lineage>
        <taxon>unclassified sequences</taxon>
        <taxon>metagenomes</taxon>
        <taxon>ecological metagenomes</taxon>
    </lineage>
</organism>
<protein>
    <submittedName>
        <fullName evidence="2">Uncharacterized protein</fullName>
    </submittedName>
</protein>
<feature type="region of interest" description="Disordered" evidence="1">
    <location>
        <begin position="98"/>
        <end position="151"/>
    </location>
</feature>
<reference evidence="2" key="1">
    <citation type="submission" date="2018-06" db="EMBL/GenBank/DDBJ databases">
        <authorList>
            <person name="Zhirakovskaya E."/>
        </authorList>
    </citation>
    <scope>NUCLEOTIDE SEQUENCE</scope>
</reference>
<evidence type="ECO:0000313" key="2">
    <source>
        <dbReference type="EMBL" id="VAX11676.1"/>
    </source>
</evidence>
<name>A0A3B1B048_9ZZZZ</name>